<dbReference type="InterPro" id="IPR036388">
    <property type="entry name" value="WH-like_DNA-bd_sf"/>
</dbReference>
<comment type="caution">
    <text evidence="5">The sequence shown here is derived from an EMBL/GenBank/DDBJ whole genome shotgun (WGS) entry which is preliminary data.</text>
</comment>
<gene>
    <name evidence="5" type="ORF">HF200_03990</name>
</gene>
<protein>
    <submittedName>
        <fullName evidence="5">Cysteine methyltransferase</fullName>
    </submittedName>
</protein>
<dbReference type="Gene3D" id="3.40.10.10">
    <property type="entry name" value="DNA Methylphosphotriester Repair Domain"/>
    <property type="match status" value="1"/>
</dbReference>
<dbReference type="InterPro" id="IPR035451">
    <property type="entry name" value="Ada-like_dom_sf"/>
</dbReference>
<dbReference type="InterPro" id="IPR014048">
    <property type="entry name" value="MethylDNA_cys_MeTrfase_DNA-bd"/>
</dbReference>
<evidence type="ECO:0000259" key="4">
    <source>
        <dbReference type="Pfam" id="PF02805"/>
    </source>
</evidence>
<evidence type="ECO:0000256" key="1">
    <source>
        <dbReference type="ARBA" id="ARBA00022763"/>
    </source>
</evidence>
<keyword evidence="5" id="KW-0489">Methyltransferase</keyword>
<dbReference type="EMBL" id="JAAXMD010000018">
    <property type="protein sequence ID" value="NKQ23644.1"/>
    <property type="molecule type" value="Genomic_DNA"/>
</dbReference>
<keyword evidence="5" id="KW-0808">Transferase</keyword>
<dbReference type="Pfam" id="PF02805">
    <property type="entry name" value="Ada_Zn_binding"/>
    <property type="match status" value="1"/>
</dbReference>
<accession>A0ABX1IDS3</accession>
<dbReference type="SUPFAM" id="SSF46767">
    <property type="entry name" value="Methylated DNA-protein cysteine methyltransferase, C-terminal domain"/>
    <property type="match status" value="1"/>
</dbReference>
<evidence type="ECO:0000313" key="6">
    <source>
        <dbReference type="Proteomes" id="UP000744032"/>
    </source>
</evidence>
<organism evidence="5 6">
    <name type="scientific">Streptomyces galbus</name>
    <dbReference type="NCBI Taxonomy" id="33898"/>
    <lineage>
        <taxon>Bacteria</taxon>
        <taxon>Bacillati</taxon>
        <taxon>Actinomycetota</taxon>
        <taxon>Actinomycetes</taxon>
        <taxon>Kitasatosporales</taxon>
        <taxon>Streptomycetaceae</taxon>
        <taxon>Streptomyces</taxon>
    </lineage>
</organism>
<reference evidence="5 6" key="1">
    <citation type="submission" date="2020-04" db="EMBL/GenBank/DDBJ databases">
        <title>Genome sequence of Streptomyces galbus strain I339.</title>
        <authorList>
            <person name="Silva E.A.N."/>
            <person name="Merces M."/>
            <person name="Castelo Branco A.P.O.T."/>
            <person name="Vasconcelos P.C."/>
            <person name="Costa N.P."/>
            <person name="Marinho G.C.S."/>
            <person name="Oliveira C.J.B."/>
            <person name="Araujo D."/>
            <person name="Rodrigues Junior V.S."/>
            <person name="Almeida R."/>
            <person name="Silva Filho U.R."/>
            <person name="Andrade A.S.A."/>
            <person name="Cibulski S.P."/>
        </authorList>
    </citation>
    <scope>NUCLEOTIDE SEQUENCE [LARGE SCALE GENOMIC DNA]</scope>
    <source>
        <strain evidence="5 6">I339</strain>
    </source>
</reference>
<dbReference type="SUPFAM" id="SSF57884">
    <property type="entry name" value="Ada DNA repair protein, N-terminal domain (N-Ada 10)"/>
    <property type="match status" value="1"/>
</dbReference>
<dbReference type="Proteomes" id="UP000744032">
    <property type="component" value="Unassembled WGS sequence"/>
</dbReference>
<sequence>MEGALADLTSPAPLDFGLRVLRHVGIAQDRYDQYVRLETESGGLYVAFSPQAVTGAVLETMVVSTQMFEELHWSRTGRTAIRATVPLPGLRTAVRTRRAGKLAIDLGGVSAVQRSVLEAVRSVPAGQLRPVSWVAREAGLRDTADVVEALRVNPVVLLVPCHRVTHDDGTPCDAAYLPGVGRALRAAEGIDMERFARFTEEGAVLLGSDTTRIFCHPTCAHARRITPQHQRPFHSAVEAHRAGYRACRVCRPVAA</sequence>
<dbReference type="InterPro" id="IPR004026">
    <property type="entry name" value="Ada_DNA_repair_Zn-bd"/>
</dbReference>
<feature type="domain" description="Ada DNA repair metal-binding" evidence="4">
    <location>
        <begin position="201"/>
        <end position="252"/>
    </location>
</feature>
<dbReference type="GO" id="GO:0032259">
    <property type="term" value="P:methylation"/>
    <property type="evidence" value="ECO:0007669"/>
    <property type="project" value="UniProtKB-KW"/>
</dbReference>
<keyword evidence="1" id="KW-0227">DNA damage</keyword>
<evidence type="ECO:0000313" key="5">
    <source>
        <dbReference type="EMBL" id="NKQ23644.1"/>
    </source>
</evidence>
<evidence type="ECO:0000259" key="3">
    <source>
        <dbReference type="Pfam" id="PF01035"/>
    </source>
</evidence>
<dbReference type="Gene3D" id="1.10.10.10">
    <property type="entry name" value="Winged helix-like DNA-binding domain superfamily/Winged helix DNA-binding domain"/>
    <property type="match status" value="1"/>
</dbReference>
<keyword evidence="2" id="KW-0010">Activator</keyword>
<dbReference type="Pfam" id="PF01035">
    <property type="entry name" value="DNA_binding_1"/>
    <property type="match status" value="1"/>
</dbReference>
<dbReference type="GO" id="GO:0008168">
    <property type="term" value="F:methyltransferase activity"/>
    <property type="evidence" value="ECO:0007669"/>
    <property type="project" value="UniProtKB-KW"/>
</dbReference>
<keyword evidence="6" id="KW-1185">Reference proteome</keyword>
<dbReference type="InterPro" id="IPR036217">
    <property type="entry name" value="MethylDNA_cys_MeTrfase_DNAb"/>
</dbReference>
<proteinExistence type="predicted"/>
<dbReference type="CDD" id="cd06445">
    <property type="entry name" value="ATase"/>
    <property type="match status" value="1"/>
</dbReference>
<name>A0ABX1IDS3_STRGB</name>
<feature type="domain" description="Methylated-DNA-[protein]-cysteine S-methyltransferase DNA binding" evidence="3">
    <location>
        <begin position="112"/>
        <end position="189"/>
    </location>
</feature>
<evidence type="ECO:0000256" key="2">
    <source>
        <dbReference type="ARBA" id="ARBA00023159"/>
    </source>
</evidence>